<reference evidence="2" key="1">
    <citation type="journal article" date="2007" name="Plant Cell">
        <title>Dothideomycete-plant interactions illuminated by genome sequencing and EST analysis of the wheat pathogen Stagonospora nodorum.</title>
        <authorList>
            <person name="Hane J.K."/>
            <person name="Lowe R.G."/>
            <person name="Solomon P.S."/>
            <person name="Tan K.C."/>
            <person name="Schoch C.L."/>
            <person name="Spatafora J.W."/>
            <person name="Crous P.W."/>
            <person name="Kodira C."/>
            <person name="Birren B.W."/>
            <person name="Galagan J.E."/>
            <person name="Torriani S.F."/>
            <person name="McDonald B.A."/>
            <person name="Oliver R.P."/>
        </authorList>
    </citation>
    <scope>NUCLEOTIDE SEQUENCE [LARGE SCALE GENOMIC DNA]</scope>
    <source>
        <strain evidence="2">SN15 / ATCC MYA-4574 / FGSC 10173</strain>
    </source>
</reference>
<organism evidence="1 2">
    <name type="scientific">Phaeosphaeria nodorum (strain SN15 / ATCC MYA-4574 / FGSC 10173)</name>
    <name type="common">Glume blotch fungus</name>
    <name type="synonym">Parastagonospora nodorum</name>
    <dbReference type="NCBI Taxonomy" id="321614"/>
    <lineage>
        <taxon>Eukaryota</taxon>
        <taxon>Fungi</taxon>
        <taxon>Dikarya</taxon>
        <taxon>Ascomycota</taxon>
        <taxon>Pezizomycotina</taxon>
        <taxon>Dothideomycetes</taxon>
        <taxon>Pleosporomycetidae</taxon>
        <taxon>Pleosporales</taxon>
        <taxon>Pleosporineae</taxon>
        <taxon>Phaeosphaeriaceae</taxon>
        <taxon>Parastagonospora</taxon>
    </lineage>
</organism>
<dbReference type="KEGG" id="pno:SNOG_08617"/>
<gene>
    <name evidence="1" type="ORF">SNOG_08617</name>
</gene>
<accession>Q0UHZ7</accession>
<dbReference type="GeneID" id="5975825"/>
<dbReference type="InParanoid" id="Q0UHZ7"/>
<dbReference type="Proteomes" id="UP000001055">
    <property type="component" value="Unassembled WGS sequence"/>
</dbReference>
<dbReference type="AlphaFoldDB" id="Q0UHZ7"/>
<sequence length="159" mass="18269">MSSSIIKPFIERRITLIKLEPYTSANTNDAHLRRPNHSISRKTFKAEVFPRYLHAAKETSTFLDDPWLSMCHLSSLINGCTRASIWTKPSYRNINGKRLGELNPMLRLSIARQGHPSAEEVFGEHITQFARMNHCEVWILLAEMLDEFDSKDLVDDPGE</sequence>
<name>Q0UHZ7_PHANO</name>
<dbReference type="RefSeq" id="XP_001798926.1">
    <property type="nucleotide sequence ID" value="XM_001798874.1"/>
</dbReference>
<dbReference type="EMBL" id="CH445337">
    <property type="protein sequence ID" value="EAT83785.1"/>
    <property type="molecule type" value="Genomic_DNA"/>
</dbReference>
<evidence type="ECO:0000313" key="1">
    <source>
        <dbReference type="EMBL" id="EAT83785.1"/>
    </source>
</evidence>
<protein>
    <submittedName>
        <fullName evidence="1">Uncharacterized protein</fullName>
    </submittedName>
</protein>
<evidence type="ECO:0000313" key="2">
    <source>
        <dbReference type="Proteomes" id="UP000001055"/>
    </source>
</evidence>
<proteinExistence type="predicted"/>